<evidence type="ECO:0000259" key="14">
    <source>
        <dbReference type="PROSITE" id="PS50862"/>
    </source>
</evidence>
<sequence length="535" mass="59951">MTLKPENAAETVDGKSKKQLKKEAKDAEKAAKKEAHKASRGAAEETEDSGIDVSEGKYGSLGMIQSNGDSQLAARQFVHVRDLENNKADQIVWVRGRLHTSRAKGKQCFIVLRQQEFTVQGLLAVNDTISKQFVKFASNVTKESIVDVEAKVSKVPKKIESCSQKDVELHILQLWTVSSAKSQLPLLIEDASRPVKDEEEGEGLNIRVNQDTRLDNRVLDLRTPANQAIFRIEAGVCQLFRDILTKKGFVEIHTPKIISAASEGGANVFTVSYFKGSAYLAQSPQLYKQMAIAADFDKVFTVGAVFRAEDSNTHRHLTEFVGLDLEMAFKYHYHEVVDTIGNTFTEIFRGLRDNFATEIATVGQQFAVEPFQFLDPPLKLEFPQAIAMLREAGVTIGDEDDLSTPDEKLLGRLVKAKYNTDFYILDKYPLAVRPFYTMPDPNNKKASNSYDMFMRGEEILSGAQRIHDPEFLVERAKHHAVDLEKIKAYIDAFRFGCPPHAGGGIGMERVVMLYLGLDNIRKTSMFPRDPKRITP</sequence>
<dbReference type="Proteomes" id="UP001219518">
    <property type="component" value="Unassembled WGS sequence"/>
</dbReference>
<evidence type="ECO:0000313" key="15">
    <source>
        <dbReference type="EMBL" id="KAK3910518.1"/>
    </source>
</evidence>
<protein>
    <recommendedName>
        <fullName evidence="4">Aspartate--tRNA ligase, cytoplasmic</fullName>
        <ecNumber evidence="3">6.1.1.12</ecNumber>
    </recommendedName>
    <alternativeName>
        <fullName evidence="11">Aspartyl-tRNA synthetase</fullName>
    </alternativeName>
</protein>
<comment type="similarity">
    <text evidence="2">Belongs to the class-II aminoacyl-tRNA synthetase family. Type 2 subfamily.</text>
</comment>
<dbReference type="SUPFAM" id="SSF50249">
    <property type="entry name" value="Nucleic acid-binding proteins"/>
    <property type="match status" value="1"/>
</dbReference>
<proteinExistence type="inferred from homology"/>
<keyword evidence="7" id="KW-0547">Nucleotide-binding</keyword>
<dbReference type="Gene3D" id="2.40.50.140">
    <property type="entry name" value="Nucleic acid-binding proteins"/>
    <property type="match status" value="1"/>
</dbReference>
<dbReference type="FunFam" id="2.40.50.140:FF:000132">
    <property type="entry name" value="Aspartyl-tRNA synthetase, cytoplasmic"/>
    <property type="match status" value="1"/>
</dbReference>
<evidence type="ECO:0000256" key="10">
    <source>
        <dbReference type="ARBA" id="ARBA00023146"/>
    </source>
</evidence>
<evidence type="ECO:0000256" key="11">
    <source>
        <dbReference type="ARBA" id="ARBA00033155"/>
    </source>
</evidence>
<dbReference type="GO" id="GO:0005524">
    <property type="term" value="F:ATP binding"/>
    <property type="evidence" value="ECO:0007669"/>
    <property type="project" value="UniProtKB-KW"/>
</dbReference>
<keyword evidence="16" id="KW-1185">Reference proteome</keyword>
<feature type="region of interest" description="Disordered" evidence="13">
    <location>
        <begin position="1"/>
        <end position="53"/>
    </location>
</feature>
<organism evidence="15 16">
    <name type="scientific">Frankliniella fusca</name>
    <dbReference type="NCBI Taxonomy" id="407009"/>
    <lineage>
        <taxon>Eukaryota</taxon>
        <taxon>Metazoa</taxon>
        <taxon>Ecdysozoa</taxon>
        <taxon>Arthropoda</taxon>
        <taxon>Hexapoda</taxon>
        <taxon>Insecta</taxon>
        <taxon>Pterygota</taxon>
        <taxon>Neoptera</taxon>
        <taxon>Paraneoptera</taxon>
        <taxon>Thysanoptera</taxon>
        <taxon>Terebrantia</taxon>
        <taxon>Thripoidea</taxon>
        <taxon>Thripidae</taxon>
        <taxon>Frankliniella</taxon>
    </lineage>
</organism>
<gene>
    <name evidence="15" type="ORF">KUF71_020332</name>
</gene>
<dbReference type="FunFam" id="3.30.930.10:FF:000013">
    <property type="entry name" value="Aspartate--tRNA ligase, cytoplasmic"/>
    <property type="match status" value="1"/>
</dbReference>
<evidence type="ECO:0000256" key="12">
    <source>
        <dbReference type="ARBA" id="ARBA00047904"/>
    </source>
</evidence>
<dbReference type="EC" id="6.1.1.12" evidence="3"/>
<dbReference type="InterPro" id="IPR012340">
    <property type="entry name" value="NA-bd_OB-fold"/>
</dbReference>
<evidence type="ECO:0000256" key="4">
    <source>
        <dbReference type="ARBA" id="ARBA00018853"/>
    </source>
</evidence>
<keyword evidence="5" id="KW-0963">Cytoplasm</keyword>
<dbReference type="GO" id="GO:0004815">
    <property type="term" value="F:aspartate-tRNA ligase activity"/>
    <property type="evidence" value="ECO:0007669"/>
    <property type="project" value="UniProtKB-EC"/>
</dbReference>
<reference evidence="15" key="1">
    <citation type="submission" date="2021-07" db="EMBL/GenBank/DDBJ databases">
        <authorList>
            <person name="Catto M.A."/>
            <person name="Jacobson A."/>
            <person name="Kennedy G."/>
            <person name="Labadie P."/>
            <person name="Hunt B.G."/>
            <person name="Srinivasan R."/>
        </authorList>
    </citation>
    <scope>NUCLEOTIDE SEQUENCE</scope>
    <source>
        <strain evidence="15">PL_HMW_Pooled</strain>
        <tissue evidence="15">Head</tissue>
    </source>
</reference>
<evidence type="ECO:0000256" key="3">
    <source>
        <dbReference type="ARBA" id="ARBA00012841"/>
    </source>
</evidence>
<name>A0AAE1L8M2_9NEOP</name>
<dbReference type="CDD" id="cd04320">
    <property type="entry name" value="AspRS_cyto_N"/>
    <property type="match status" value="1"/>
</dbReference>
<dbReference type="EMBL" id="JAHWGI010000170">
    <property type="protein sequence ID" value="KAK3910518.1"/>
    <property type="molecule type" value="Genomic_DNA"/>
</dbReference>
<evidence type="ECO:0000256" key="5">
    <source>
        <dbReference type="ARBA" id="ARBA00022490"/>
    </source>
</evidence>
<dbReference type="GO" id="GO:0003723">
    <property type="term" value="F:RNA binding"/>
    <property type="evidence" value="ECO:0007669"/>
    <property type="project" value="TreeGrafter"/>
</dbReference>
<dbReference type="InterPro" id="IPR045864">
    <property type="entry name" value="aa-tRNA-synth_II/BPL/LPL"/>
</dbReference>
<evidence type="ECO:0000256" key="13">
    <source>
        <dbReference type="SAM" id="MobiDB-lite"/>
    </source>
</evidence>
<feature type="compositionally biased region" description="Basic and acidic residues" evidence="13">
    <location>
        <begin position="12"/>
        <end position="37"/>
    </location>
</feature>
<comment type="caution">
    <text evidence="15">The sequence shown here is derived from an EMBL/GenBank/DDBJ whole genome shotgun (WGS) entry which is preliminary data.</text>
</comment>
<dbReference type="Gene3D" id="3.30.930.10">
    <property type="entry name" value="Bira Bifunctional Protein, Domain 2"/>
    <property type="match status" value="1"/>
</dbReference>
<comment type="subcellular location">
    <subcellularLocation>
        <location evidence="1">Cytoplasm</location>
    </subcellularLocation>
</comment>
<evidence type="ECO:0000256" key="6">
    <source>
        <dbReference type="ARBA" id="ARBA00022598"/>
    </source>
</evidence>
<accession>A0AAE1L8M2</accession>
<dbReference type="GO" id="GO:0006422">
    <property type="term" value="P:aspartyl-tRNA aminoacylation"/>
    <property type="evidence" value="ECO:0007669"/>
    <property type="project" value="InterPro"/>
</dbReference>
<dbReference type="Pfam" id="PF00152">
    <property type="entry name" value="tRNA-synt_2"/>
    <property type="match status" value="1"/>
</dbReference>
<evidence type="ECO:0000313" key="16">
    <source>
        <dbReference type="Proteomes" id="UP001219518"/>
    </source>
</evidence>
<dbReference type="PRINTS" id="PR01042">
    <property type="entry name" value="TRNASYNTHASP"/>
</dbReference>
<keyword evidence="9" id="KW-0648">Protein biosynthesis</keyword>
<keyword evidence="6 15" id="KW-0436">Ligase</keyword>
<dbReference type="HAMAP" id="MF_02075">
    <property type="entry name" value="Asp_tRNA_synth_type2"/>
    <property type="match status" value="1"/>
</dbReference>
<feature type="domain" description="Aminoacyl-transfer RNA synthetases class-II family profile" evidence="14">
    <location>
        <begin position="230"/>
        <end position="535"/>
    </location>
</feature>
<keyword evidence="8" id="KW-0067">ATP-binding</keyword>
<evidence type="ECO:0000256" key="9">
    <source>
        <dbReference type="ARBA" id="ARBA00022917"/>
    </source>
</evidence>
<dbReference type="GO" id="GO:0005829">
    <property type="term" value="C:cytosol"/>
    <property type="evidence" value="ECO:0007669"/>
    <property type="project" value="TreeGrafter"/>
</dbReference>
<comment type="catalytic activity">
    <reaction evidence="12">
        <text>tRNA(Asp) + L-aspartate + ATP = L-aspartyl-tRNA(Asp) + AMP + diphosphate</text>
        <dbReference type="Rhea" id="RHEA:19649"/>
        <dbReference type="Rhea" id="RHEA-COMP:9660"/>
        <dbReference type="Rhea" id="RHEA-COMP:9678"/>
        <dbReference type="ChEBI" id="CHEBI:29991"/>
        <dbReference type="ChEBI" id="CHEBI:30616"/>
        <dbReference type="ChEBI" id="CHEBI:33019"/>
        <dbReference type="ChEBI" id="CHEBI:78442"/>
        <dbReference type="ChEBI" id="CHEBI:78516"/>
        <dbReference type="ChEBI" id="CHEBI:456215"/>
        <dbReference type="EC" id="6.1.1.12"/>
    </reaction>
</comment>
<evidence type="ECO:0000256" key="2">
    <source>
        <dbReference type="ARBA" id="ARBA00005312"/>
    </source>
</evidence>
<dbReference type="PANTHER" id="PTHR43450">
    <property type="entry name" value="ASPARTYL-TRNA SYNTHETASE"/>
    <property type="match status" value="1"/>
</dbReference>
<dbReference type="InterPro" id="IPR002312">
    <property type="entry name" value="Asp/Asn-tRNA-synth_IIb"/>
</dbReference>
<dbReference type="SUPFAM" id="SSF55681">
    <property type="entry name" value="Class II aaRS and biotin synthetases"/>
    <property type="match status" value="1"/>
</dbReference>
<evidence type="ECO:0000256" key="8">
    <source>
        <dbReference type="ARBA" id="ARBA00022840"/>
    </source>
</evidence>
<dbReference type="InterPro" id="IPR004364">
    <property type="entry name" value="Aa-tRNA-synt_II"/>
</dbReference>
<keyword evidence="10" id="KW-0030">Aminoacyl-tRNA synthetase</keyword>
<dbReference type="GO" id="GO:0017101">
    <property type="term" value="C:aminoacyl-tRNA synthetase multienzyme complex"/>
    <property type="evidence" value="ECO:0007669"/>
    <property type="project" value="TreeGrafter"/>
</dbReference>
<evidence type="ECO:0000256" key="7">
    <source>
        <dbReference type="ARBA" id="ARBA00022741"/>
    </source>
</evidence>
<dbReference type="NCBIfam" id="TIGR00458">
    <property type="entry name" value="aspS_nondisc"/>
    <property type="match status" value="1"/>
</dbReference>
<dbReference type="InterPro" id="IPR004365">
    <property type="entry name" value="NA-bd_OB_tRNA"/>
</dbReference>
<dbReference type="AlphaFoldDB" id="A0AAE1L8M2"/>
<dbReference type="InterPro" id="IPR004523">
    <property type="entry name" value="Asp-tRNA_synthase_2"/>
</dbReference>
<dbReference type="InterPro" id="IPR006195">
    <property type="entry name" value="aa-tRNA-synth_II"/>
</dbReference>
<dbReference type="PANTHER" id="PTHR43450:SF1">
    <property type="entry name" value="ASPARTATE--TRNA LIGASE, CYTOPLASMIC"/>
    <property type="match status" value="1"/>
</dbReference>
<dbReference type="NCBIfam" id="NF003483">
    <property type="entry name" value="PRK05159.1"/>
    <property type="match status" value="1"/>
</dbReference>
<dbReference type="PROSITE" id="PS50862">
    <property type="entry name" value="AA_TRNA_LIGASE_II"/>
    <property type="match status" value="1"/>
</dbReference>
<evidence type="ECO:0000256" key="1">
    <source>
        <dbReference type="ARBA" id="ARBA00004496"/>
    </source>
</evidence>
<dbReference type="Pfam" id="PF01336">
    <property type="entry name" value="tRNA_anti-codon"/>
    <property type="match status" value="1"/>
</dbReference>
<dbReference type="CDD" id="cd00776">
    <property type="entry name" value="AsxRS_core"/>
    <property type="match status" value="1"/>
</dbReference>
<reference evidence="15" key="2">
    <citation type="journal article" date="2023" name="BMC Genomics">
        <title>Pest status, molecular evolution, and epigenetic factors derived from the genome assembly of Frankliniella fusca, a thysanopteran phytovirus vector.</title>
        <authorList>
            <person name="Catto M.A."/>
            <person name="Labadie P.E."/>
            <person name="Jacobson A.L."/>
            <person name="Kennedy G.G."/>
            <person name="Srinivasan R."/>
            <person name="Hunt B.G."/>
        </authorList>
    </citation>
    <scope>NUCLEOTIDE SEQUENCE</scope>
    <source>
        <strain evidence="15">PL_HMW_Pooled</strain>
    </source>
</reference>